<comment type="caution">
    <text evidence="5">The sequence shown here is derived from an EMBL/GenBank/DDBJ whole genome shotgun (WGS) entry which is preliminary data.</text>
</comment>
<keyword evidence="4" id="KW-0813">Transport</keyword>
<dbReference type="PANTHER" id="PTHR11225:SF4">
    <property type="entry name" value="NUCLEAR PORE COMPLEX PROTEIN NUP93"/>
    <property type="match status" value="1"/>
</dbReference>
<dbReference type="PANTHER" id="PTHR11225">
    <property type="entry name" value="NUCLEAR PORE COMPLEX PROTEIN NUP93 NUCLEOPORIN NUP93 DEAD EYE PROTEIN"/>
    <property type="match status" value="1"/>
</dbReference>
<evidence type="ECO:0000256" key="3">
    <source>
        <dbReference type="ARBA" id="ARBA00023242"/>
    </source>
</evidence>
<dbReference type="GO" id="GO:0005643">
    <property type="term" value="C:nuclear pore"/>
    <property type="evidence" value="ECO:0007669"/>
    <property type="project" value="UniProtKB-SubCell"/>
</dbReference>
<gene>
    <name evidence="5" type="ORF">Clacol_003634</name>
</gene>
<dbReference type="Proteomes" id="UP001050691">
    <property type="component" value="Unassembled WGS sequence"/>
</dbReference>
<evidence type="ECO:0000313" key="6">
    <source>
        <dbReference type="Proteomes" id="UP001050691"/>
    </source>
</evidence>
<name>A0AAV5A6X0_9AGAM</name>
<keyword evidence="6" id="KW-1185">Reference proteome</keyword>
<keyword evidence="3 4" id="KW-0539">Nucleus</keyword>
<dbReference type="InterPro" id="IPR007231">
    <property type="entry name" value="Nucleoporin_int_Nup93/Nic96"/>
</dbReference>
<dbReference type="GO" id="GO:0017056">
    <property type="term" value="F:structural constituent of nuclear pore"/>
    <property type="evidence" value="ECO:0007669"/>
    <property type="project" value="InterPro"/>
</dbReference>
<evidence type="ECO:0000256" key="2">
    <source>
        <dbReference type="ARBA" id="ARBA00010186"/>
    </source>
</evidence>
<accession>A0AAV5A6X0</accession>
<keyword evidence="4" id="KW-0509">mRNA transport</keyword>
<keyword evidence="4" id="KW-0906">Nuclear pore complex</keyword>
<keyword evidence="4" id="KW-0653">Protein transport</keyword>
<proteinExistence type="inferred from homology"/>
<keyword evidence="4" id="KW-0811">Translocation</keyword>
<sequence length="866" mass="97109">MSSVDLSSILTSSRALNAHLQTRPDLPTVNLGLDQVELQSRKLVNRYTSSASADTGRGNFLLAQANVDAPSLTNSIAALNTSSTFTPLRPLLDTDVSGYLRHAHEQTLISTIEEGRRETETEFYQVLEERTRRDWESRKKRIFEELGRHALTETSNPITTDLRGSTSVPLSSSFLGSSHPSLQMHHKMMAYDRVVSELTTARIGGVSYPIVQALLQAAMSLNGETSGQMQGTLHILLKIIKEPPVYNMSHGNAHLLNSPMYERKYARAYLNRESVQEAHGLRTQIVKGAKEALEEQYWDVMERTISSNPSQASLGGDPSASNHVRAYLAVKYYRSGQWDDHLEILNGRPLWAQLFYLIRAGRAEDAVDLATKHKSALDSRQRDFCSLFQKWAMSSGGRMGDANRNIFRTHLEHSPTVDPFKTALFKLMGRVEPNKRNVPYVTGTTEDWIWFQLAMLEETSHSKDSNSLKELAEVLLGYGERHFEGAPGQKENPKYGVWAKVMLICGEFERAVSALYDRPETQVEAIHFAIALAYHGLLRITPRADATDTSILTISYNRPPSINFSLMIARYIRQFIRTDPKEAIQYVYCICLNADQGNGTGQEQIEAAWDLCRKVIAAAESTVGWEDLVGGVRQDGVKFSGDLERALILLKLNTARYHEVILLPAARLLEKENRITEAIKLYNLAESPDTVLACLARALSDLIADPSSNSPDLEKTATDILRHYGKTNKGLGKAKDTVVKLLQIRAAQEAWEKGYLDAALQAIEASQLFPLDGDLTTVTKFSEDFKHQDETIVRNLHIFLPLTMDILHKQHDNIKRAAHSEAARQSISIGLRTKSRSLVMFAGMLRYRMPAEIYNRLLEKDVDIAL</sequence>
<protein>
    <recommendedName>
        <fullName evidence="4">Nuclear pore protein</fullName>
    </recommendedName>
</protein>
<evidence type="ECO:0000256" key="4">
    <source>
        <dbReference type="RuleBase" id="RU364035"/>
    </source>
</evidence>
<organism evidence="5 6">
    <name type="scientific">Clathrus columnatus</name>
    <dbReference type="NCBI Taxonomy" id="1419009"/>
    <lineage>
        <taxon>Eukaryota</taxon>
        <taxon>Fungi</taxon>
        <taxon>Dikarya</taxon>
        <taxon>Basidiomycota</taxon>
        <taxon>Agaricomycotina</taxon>
        <taxon>Agaricomycetes</taxon>
        <taxon>Phallomycetidae</taxon>
        <taxon>Phallales</taxon>
        <taxon>Clathraceae</taxon>
        <taxon>Clathrus</taxon>
    </lineage>
</organism>
<comment type="subcellular location">
    <subcellularLocation>
        <location evidence="1">Nucleus envelope</location>
    </subcellularLocation>
    <subcellularLocation>
        <location evidence="4">Nucleus</location>
        <location evidence="4">Nuclear pore complex</location>
    </subcellularLocation>
</comment>
<evidence type="ECO:0000256" key="1">
    <source>
        <dbReference type="ARBA" id="ARBA00004259"/>
    </source>
</evidence>
<dbReference type="Pfam" id="PF04097">
    <property type="entry name" value="Nic96"/>
    <property type="match status" value="1"/>
</dbReference>
<dbReference type="EMBL" id="BPWL01000004">
    <property type="protein sequence ID" value="GJJ09412.1"/>
    <property type="molecule type" value="Genomic_DNA"/>
</dbReference>
<dbReference type="AlphaFoldDB" id="A0AAV5A6X0"/>
<keyword evidence="4" id="KW-0472">Membrane</keyword>
<reference evidence="5" key="1">
    <citation type="submission" date="2021-10" db="EMBL/GenBank/DDBJ databases">
        <title>De novo Genome Assembly of Clathrus columnatus (Basidiomycota, Fungi) Using Illumina and Nanopore Sequence Data.</title>
        <authorList>
            <person name="Ogiso-Tanaka E."/>
            <person name="Itagaki H."/>
            <person name="Hosoya T."/>
            <person name="Hosaka K."/>
        </authorList>
    </citation>
    <scope>NUCLEOTIDE SEQUENCE</scope>
    <source>
        <strain evidence="5">MO-923</strain>
    </source>
</reference>
<dbReference type="GO" id="GO:0016973">
    <property type="term" value="P:poly(A)+ mRNA export from nucleus"/>
    <property type="evidence" value="ECO:0007669"/>
    <property type="project" value="TreeGrafter"/>
</dbReference>
<dbReference type="GO" id="GO:0006606">
    <property type="term" value="P:protein import into nucleus"/>
    <property type="evidence" value="ECO:0007669"/>
    <property type="project" value="TreeGrafter"/>
</dbReference>
<comment type="similarity">
    <text evidence="2 4">Belongs to the nucleoporin interacting component (NIC) family.</text>
</comment>
<evidence type="ECO:0000313" key="5">
    <source>
        <dbReference type="EMBL" id="GJJ09412.1"/>
    </source>
</evidence>